<keyword evidence="1" id="KW-0472">Membrane</keyword>
<dbReference type="Proteomes" id="UP001017257">
    <property type="component" value="Chromosome"/>
</dbReference>
<reference evidence="2" key="1">
    <citation type="submission" date="2022-08" db="EMBL/GenBank/DDBJ databases">
        <title>Microvirga terrae sp. nov., isolated from soil.</title>
        <authorList>
            <person name="Kim K.H."/>
            <person name="Seo Y.L."/>
            <person name="Kim J.M."/>
            <person name="Lee J.K."/>
            <person name="Han D.M."/>
            <person name="Jeon C.O."/>
        </authorList>
    </citation>
    <scope>NUCLEOTIDE SEQUENCE</scope>
    <source>
        <strain evidence="2">R24</strain>
    </source>
</reference>
<keyword evidence="1" id="KW-1133">Transmembrane helix</keyword>
<accession>A0ABY5RM95</accession>
<name>A0ABY5RM95_9HYPH</name>
<dbReference type="EMBL" id="CP102845">
    <property type="protein sequence ID" value="UVF18118.1"/>
    <property type="molecule type" value="Genomic_DNA"/>
</dbReference>
<protein>
    <submittedName>
        <fullName evidence="2">Uncharacterized protein</fullName>
    </submittedName>
</protein>
<feature type="transmembrane region" description="Helical" evidence="1">
    <location>
        <begin position="20"/>
        <end position="39"/>
    </location>
</feature>
<keyword evidence="3" id="KW-1185">Reference proteome</keyword>
<keyword evidence="1" id="KW-0812">Transmembrane</keyword>
<sequence length="113" mass="11973">MATFSDALVEGPLTKIVIEKSLWVCVFRVGLIACVIVTGTSPVRALRKPIVVGDGSRLSGGVQVCVSGDPTKRLFQKGQATRPGLRGGTGFRLAGSDEHLDVFLYSIGLITQD</sequence>
<proteinExistence type="predicted"/>
<organism evidence="2 3">
    <name type="scientific">Microvirga terrae</name>
    <dbReference type="NCBI Taxonomy" id="2740529"/>
    <lineage>
        <taxon>Bacteria</taxon>
        <taxon>Pseudomonadati</taxon>
        <taxon>Pseudomonadota</taxon>
        <taxon>Alphaproteobacteria</taxon>
        <taxon>Hyphomicrobiales</taxon>
        <taxon>Methylobacteriaceae</taxon>
        <taxon>Microvirga</taxon>
    </lineage>
</organism>
<evidence type="ECO:0000256" key="1">
    <source>
        <dbReference type="SAM" id="Phobius"/>
    </source>
</evidence>
<evidence type="ECO:0000313" key="3">
    <source>
        <dbReference type="Proteomes" id="UP001017257"/>
    </source>
</evidence>
<dbReference type="RefSeq" id="WP_173949282.1">
    <property type="nucleotide sequence ID" value="NZ_CP102845.1"/>
</dbReference>
<gene>
    <name evidence="2" type="ORF">HPT29_016550</name>
</gene>
<evidence type="ECO:0000313" key="2">
    <source>
        <dbReference type="EMBL" id="UVF18118.1"/>
    </source>
</evidence>